<feature type="domain" description="Gfo/Idh/MocA-like oxidoreductase N-terminal" evidence="9">
    <location>
        <begin position="4"/>
        <end position="120"/>
    </location>
</feature>
<comment type="similarity">
    <text evidence="2">Belongs to the Gfo/Idh/MocA family.</text>
</comment>
<dbReference type="Gene3D" id="3.40.50.720">
    <property type="entry name" value="NAD(P)-binding Rossmann-like Domain"/>
    <property type="match status" value="1"/>
</dbReference>
<dbReference type="InterPro" id="IPR036291">
    <property type="entry name" value="NAD(P)-bd_dom_sf"/>
</dbReference>
<sequence length="893" mass="98239">MAGIAILGAGIFATDEHLPALVTNKANIRAIYSRSTATASTLVDAAHKLGVTGVELYADDVPGKTLDDLLKRDDIAAVVVVLPIPVQPDIIRRCFAAGKHVLSEKPVAADVQTARQLIEDYNKDYREKGLIFSVAEQFRFLRELETARAWVVDEKAIGEITQLHLRIWRNQAAGGKYYETPWRKMPAYQGGFLLDGGVHQTAMLRYVSGQEVVETHGFARQVAPHLPPLDTVNAGLVLSGGGTGTLSMSFASTRRATELVIIGSKGSFHLTDGPAGGGSGFSITLELLSGETRREVIKSNGVELEIAAFLEAVRSGKAQPRSGPEEALNDLAIIESLCQGGGDERKPRCLHCEIGNRDCRFDASGPLARRSGSDSNGGFQFDADHIWLETPSEVTFVHAVNNTSTEESESSTSNDPTPAQLSPEADDRDVSFDVATVPSVLTPTPVVHVAEPPGISESFHLPATTPSHDVLEFASPYSTTSGGPYSTTPSGSSPATIVDPMHSLVRMRESGSIIYTPGPAQPLHNPQIASLLQHYTANLACWFDVNDPHHQFETFVPYLALNCPILLHAVLALSACHLSRLHGESHNASYDAAAQFHDLCIQDLIPALADASTALDNVLPISTVVLRMYEMLSYVDKDHQRHLKGCSSLFRHNRKNIGFRALKRTAFWTYFRQEIMVALATRKPTTIKPSHWKVDITWGGDFDYVKTEKMTMLVAEVVDYCFADADDSDSDPHGHRWSDLQREVDAWKESLPESFQPLYVIEDNSEPFPRILYLCTWHIIAMQFYHLAKVLLALHNPHPVRGIQFLDFARAVETEILQHSLQLCGITKTLGDKHPGILVNAVQPLVICGRNFKKQDEQTELIRMLERIEQVTAVSTFQGIQAIRDAWGMNIDS</sequence>
<organism evidence="11 12">
    <name type="scientific">Sporothrix bragantina</name>
    <dbReference type="NCBI Taxonomy" id="671064"/>
    <lineage>
        <taxon>Eukaryota</taxon>
        <taxon>Fungi</taxon>
        <taxon>Dikarya</taxon>
        <taxon>Ascomycota</taxon>
        <taxon>Pezizomycotina</taxon>
        <taxon>Sordariomycetes</taxon>
        <taxon>Sordariomycetidae</taxon>
        <taxon>Ophiostomatales</taxon>
        <taxon>Ophiostomataceae</taxon>
        <taxon>Sporothrix</taxon>
    </lineage>
</organism>
<evidence type="ECO:0000313" key="12">
    <source>
        <dbReference type="Proteomes" id="UP001642406"/>
    </source>
</evidence>
<evidence type="ECO:0000256" key="4">
    <source>
        <dbReference type="ARBA" id="ARBA00023015"/>
    </source>
</evidence>
<gene>
    <name evidence="11" type="ORF">SBRCBS47491_006251</name>
</gene>
<name>A0ABP0C3C3_9PEZI</name>
<dbReference type="Pfam" id="PF01408">
    <property type="entry name" value="GFO_IDH_MocA"/>
    <property type="match status" value="1"/>
</dbReference>
<comment type="subcellular location">
    <subcellularLocation>
        <location evidence="1">Nucleus</location>
    </subcellularLocation>
</comment>
<keyword evidence="5" id="KW-0238">DNA-binding</keyword>
<dbReference type="Pfam" id="PF11951">
    <property type="entry name" value="Fungal_trans_2"/>
    <property type="match status" value="1"/>
</dbReference>
<dbReference type="PANTHER" id="PTHR37534">
    <property type="entry name" value="TRANSCRIPTIONAL ACTIVATOR PROTEIN UGA3"/>
    <property type="match status" value="1"/>
</dbReference>
<feature type="region of interest" description="Disordered" evidence="8">
    <location>
        <begin position="402"/>
        <end position="427"/>
    </location>
</feature>
<dbReference type="PANTHER" id="PTHR37534:SF2">
    <property type="entry name" value="N-ACETYLTRANSFERASE DOMAIN-CONTAINING PROTEIN"/>
    <property type="match status" value="1"/>
</dbReference>
<reference evidence="11 12" key="1">
    <citation type="submission" date="2024-01" db="EMBL/GenBank/DDBJ databases">
        <authorList>
            <person name="Allen C."/>
            <person name="Tagirdzhanova G."/>
        </authorList>
    </citation>
    <scope>NUCLEOTIDE SEQUENCE [LARGE SCALE GENOMIC DNA]</scope>
</reference>
<evidence type="ECO:0000256" key="7">
    <source>
        <dbReference type="ARBA" id="ARBA00023242"/>
    </source>
</evidence>
<feature type="compositionally biased region" description="Low complexity" evidence="8">
    <location>
        <begin position="402"/>
        <end position="414"/>
    </location>
</feature>
<evidence type="ECO:0000256" key="2">
    <source>
        <dbReference type="ARBA" id="ARBA00010928"/>
    </source>
</evidence>
<protein>
    <submittedName>
        <fullName evidence="11">Uncharacterized protein</fullName>
    </submittedName>
</protein>
<dbReference type="SUPFAM" id="SSF55347">
    <property type="entry name" value="Glyceraldehyde-3-phosphate dehydrogenase-like, C-terminal domain"/>
    <property type="match status" value="1"/>
</dbReference>
<keyword evidence="4" id="KW-0805">Transcription regulation</keyword>
<evidence type="ECO:0000256" key="3">
    <source>
        <dbReference type="ARBA" id="ARBA00022833"/>
    </source>
</evidence>
<evidence type="ECO:0000256" key="5">
    <source>
        <dbReference type="ARBA" id="ARBA00023125"/>
    </source>
</evidence>
<keyword evidence="12" id="KW-1185">Reference proteome</keyword>
<dbReference type="InterPro" id="IPR055170">
    <property type="entry name" value="GFO_IDH_MocA-like_dom"/>
</dbReference>
<evidence type="ECO:0000256" key="6">
    <source>
        <dbReference type="ARBA" id="ARBA00023163"/>
    </source>
</evidence>
<keyword evidence="6" id="KW-0804">Transcription</keyword>
<evidence type="ECO:0000256" key="8">
    <source>
        <dbReference type="SAM" id="MobiDB-lite"/>
    </source>
</evidence>
<dbReference type="EMBL" id="CAWUHC010000059">
    <property type="protein sequence ID" value="CAK7226495.1"/>
    <property type="molecule type" value="Genomic_DNA"/>
</dbReference>
<dbReference type="SUPFAM" id="SSF51735">
    <property type="entry name" value="NAD(P)-binding Rossmann-fold domains"/>
    <property type="match status" value="1"/>
</dbReference>
<dbReference type="InterPro" id="IPR000683">
    <property type="entry name" value="Gfo/Idh/MocA-like_OxRdtase_N"/>
</dbReference>
<feature type="domain" description="GFO/IDH/MocA-like oxidoreductase" evidence="10">
    <location>
        <begin position="151"/>
        <end position="268"/>
    </location>
</feature>
<evidence type="ECO:0000259" key="9">
    <source>
        <dbReference type="Pfam" id="PF01408"/>
    </source>
</evidence>
<comment type="caution">
    <text evidence="11">The sequence shown here is derived from an EMBL/GenBank/DDBJ whole genome shotgun (WGS) entry which is preliminary data.</text>
</comment>
<evidence type="ECO:0000313" key="11">
    <source>
        <dbReference type="EMBL" id="CAK7226495.1"/>
    </source>
</evidence>
<evidence type="ECO:0000256" key="1">
    <source>
        <dbReference type="ARBA" id="ARBA00004123"/>
    </source>
</evidence>
<accession>A0ABP0C3C3</accession>
<dbReference type="Proteomes" id="UP001642406">
    <property type="component" value="Unassembled WGS sequence"/>
</dbReference>
<dbReference type="Pfam" id="PF22725">
    <property type="entry name" value="GFO_IDH_MocA_C3"/>
    <property type="match status" value="1"/>
</dbReference>
<keyword evidence="7" id="KW-0539">Nucleus</keyword>
<dbReference type="CDD" id="cd12148">
    <property type="entry name" value="fungal_TF_MHR"/>
    <property type="match status" value="1"/>
</dbReference>
<proteinExistence type="inferred from homology"/>
<dbReference type="InterPro" id="IPR021858">
    <property type="entry name" value="Fun_TF"/>
</dbReference>
<dbReference type="Gene3D" id="3.30.360.10">
    <property type="entry name" value="Dihydrodipicolinate Reductase, domain 2"/>
    <property type="match status" value="1"/>
</dbReference>
<keyword evidence="3" id="KW-0862">Zinc</keyword>
<evidence type="ECO:0000259" key="10">
    <source>
        <dbReference type="Pfam" id="PF22725"/>
    </source>
</evidence>